<dbReference type="STRING" id="29655.A0A0K9PP65"/>
<feature type="domain" description="N-acetyltransferase" evidence="1">
    <location>
        <begin position="185"/>
        <end position="323"/>
    </location>
</feature>
<keyword evidence="3" id="KW-1185">Reference proteome</keyword>
<dbReference type="PROSITE" id="PS51186">
    <property type="entry name" value="GNAT"/>
    <property type="match status" value="1"/>
</dbReference>
<comment type="caution">
    <text evidence="2">The sequence shown here is derived from an EMBL/GenBank/DDBJ whole genome shotgun (WGS) entry which is preliminary data.</text>
</comment>
<keyword evidence="2" id="KW-0012">Acyltransferase</keyword>
<keyword evidence="2" id="KW-0808">Transferase</keyword>
<sequence>MPVVVVVLQGQNFLSSWIVSPPRVIKRFVVRKSLRFRFRFRCLTTCSSSPVRTASALWEPLLMPCSRWKNTEVQCRGSSPNVQHSVIIPGSDESRFPELAYDRLQLNDGELLKGIKHRSFGRYVAREAMIDEEYWTAAWLRAEAYGEALPYMRHVNSLKRKYAEQEFYGLKQRCSCRNGNLFKCICIITVKKEETNVRRTVLNSVVGTLDISIRQFMQGESIPGLSQGNTLVSVPYKACHGHDYAYIANVCVSKFARRQGIATNMVQLAMDIANSEGIMQLFVQVNVDNRHAHDLYKKVGFKIVEAGSCLSSDNRKPLMLMEL</sequence>
<reference evidence="3" key="1">
    <citation type="journal article" date="2016" name="Nature">
        <title>The genome of the seagrass Zostera marina reveals angiosperm adaptation to the sea.</title>
        <authorList>
            <person name="Olsen J.L."/>
            <person name="Rouze P."/>
            <person name="Verhelst B."/>
            <person name="Lin Y.-C."/>
            <person name="Bayer T."/>
            <person name="Collen J."/>
            <person name="Dattolo E."/>
            <person name="De Paoli E."/>
            <person name="Dittami S."/>
            <person name="Maumus F."/>
            <person name="Michel G."/>
            <person name="Kersting A."/>
            <person name="Lauritano C."/>
            <person name="Lohaus R."/>
            <person name="Toepel M."/>
            <person name="Tonon T."/>
            <person name="Vanneste K."/>
            <person name="Amirebrahimi M."/>
            <person name="Brakel J."/>
            <person name="Bostroem C."/>
            <person name="Chovatia M."/>
            <person name="Grimwood J."/>
            <person name="Jenkins J.W."/>
            <person name="Jueterbock A."/>
            <person name="Mraz A."/>
            <person name="Stam W.T."/>
            <person name="Tice H."/>
            <person name="Bornberg-Bauer E."/>
            <person name="Green P.J."/>
            <person name="Pearson G.A."/>
            <person name="Procaccini G."/>
            <person name="Duarte C.M."/>
            <person name="Schmutz J."/>
            <person name="Reusch T.B.H."/>
            <person name="Van de Peer Y."/>
        </authorList>
    </citation>
    <scope>NUCLEOTIDE SEQUENCE [LARGE SCALE GENOMIC DNA]</scope>
    <source>
        <strain evidence="3">cv. Finnish</strain>
    </source>
</reference>
<protein>
    <submittedName>
        <fullName evidence="2">Acyl-CoA N-acyltransferases (NAT) superfamily protein</fullName>
    </submittedName>
</protein>
<dbReference type="Gene3D" id="3.40.630.30">
    <property type="match status" value="1"/>
</dbReference>
<dbReference type="GO" id="GO:0016747">
    <property type="term" value="F:acyltransferase activity, transferring groups other than amino-acyl groups"/>
    <property type="evidence" value="ECO:0007669"/>
    <property type="project" value="InterPro"/>
</dbReference>
<dbReference type="OrthoDB" id="41532at2759"/>
<organism evidence="2 3">
    <name type="scientific">Zostera marina</name>
    <name type="common">Eelgrass</name>
    <dbReference type="NCBI Taxonomy" id="29655"/>
    <lineage>
        <taxon>Eukaryota</taxon>
        <taxon>Viridiplantae</taxon>
        <taxon>Streptophyta</taxon>
        <taxon>Embryophyta</taxon>
        <taxon>Tracheophyta</taxon>
        <taxon>Spermatophyta</taxon>
        <taxon>Magnoliopsida</taxon>
        <taxon>Liliopsida</taxon>
        <taxon>Zosteraceae</taxon>
        <taxon>Zostera</taxon>
    </lineage>
</organism>
<dbReference type="SUPFAM" id="SSF55729">
    <property type="entry name" value="Acyl-CoA N-acyltransferases (Nat)"/>
    <property type="match status" value="1"/>
</dbReference>
<dbReference type="AlphaFoldDB" id="A0A0K9PP65"/>
<dbReference type="InterPro" id="IPR016181">
    <property type="entry name" value="Acyl_CoA_acyltransferase"/>
</dbReference>
<dbReference type="PANTHER" id="PTHR47426">
    <property type="entry name" value="ACYL-COA N-ACYLTRANSFERASES (NAT) SUPERFAMILY PROTEIN"/>
    <property type="match status" value="1"/>
</dbReference>
<evidence type="ECO:0000259" key="1">
    <source>
        <dbReference type="PROSITE" id="PS51186"/>
    </source>
</evidence>
<dbReference type="CDD" id="cd04301">
    <property type="entry name" value="NAT_SF"/>
    <property type="match status" value="1"/>
</dbReference>
<name>A0A0K9PP65_ZOSMR</name>
<dbReference type="Pfam" id="PF00583">
    <property type="entry name" value="Acetyltransf_1"/>
    <property type="match status" value="1"/>
</dbReference>
<accession>A0A0K9PP65</accession>
<proteinExistence type="predicted"/>
<dbReference type="Proteomes" id="UP000036987">
    <property type="component" value="Unassembled WGS sequence"/>
</dbReference>
<dbReference type="OMA" id="YIANICM"/>
<dbReference type="EMBL" id="LFYR01000705">
    <property type="protein sequence ID" value="KMZ70863.1"/>
    <property type="molecule type" value="Genomic_DNA"/>
</dbReference>
<evidence type="ECO:0000313" key="2">
    <source>
        <dbReference type="EMBL" id="KMZ70863.1"/>
    </source>
</evidence>
<dbReference type="InterPro" id="IPR000182">
    <property type="entry name" value="GNAT_dom"/>
</dbReference>
<evidence type="ECO:0000313" key="3">
    <source>
        <dbReference type="Proteomes" id="UP000036987"/>
    </source>
</evidence>
<gene>
    <name evidence="2" type="ORF">ZOSMA_192G00400</name>
</gene>
<dbReference type="PANTHER" id="PTHR47426:SF4">
    <property type="entry name" value="N-ACETYLTRANSFERASE DOMAIN-CONTAINING PROTEIN"/>
    <property type="match status" value="1"/>
</dbReference>